<evidence type="ECO:0000256" key="6">
    <source>
        <dbReference type="PROSITE-ProRule" id="PRU10007"/>
    </source>
</evidence>
<dbReference type="OrthoDB" id="9762913at2"/>
<accession>A0A2M9ZJJ9</accession>
<dbReference type="InterPro" id="IPR015590">
    <property type="entry name" value="Aldehyde_DH_dom"/>
</dbReference>
<dbReference type="RefSeq" id="WP_100714686.1">
    <property type="nucleotide sequence ID" value="NZ_NPDY01000015.1"/>
</dbReference>
<dbReference type="PROSITE" id="PS00687">
    <property type="entry name" value="ALDEHYDE_DEHYDR_GLU"/>
    <property type="match status" value="1"/>
</dbReference>
<dbReference type="GO" id="GO:0003842">
    <property type="term" value="F:L-glutamate gamma-semialdehyde dehydrogenase activity"/>
    <property type="evidence" value="ECO:0007669"/>
    <property type="project" value="UniProtKB-EC"/>
</dbReference>
<evidence type="ECO:0000313" key="11">
    <source>
        <dbReference type="Proteomes" id="UP000231962"/>
    </source>
</evidence>
<dbReference type="EC" id="1.2.1.88" evidence="2"/>
<proteinExistence type="inferred from homology"/>
<dbReference type="Gene3D" id="3.40.605.10">
    <property type="entry name" value="Aldehyde Dehydrogenase, Chain A, domain 1"/>
    <property type="match status" value="1"/>
</dbReference>
<reference evidence="11 12" key="1">
    <citation type="submission" date="2017-07" db="EMBL/GenBank/DDBJ databases">
        <title>Leptospira spp. isolated from tropical soils.</title>
        <authorList>
            <person name="Thibeaux R."/>
            <person name="Iraola G."/>
            <person name="Ferres I."/>
            <person name="Bierque E."/>
            <person name="Girault D."/>
            <person name="Soupe-Gilbert M.-E."/>
            <person name="Picardeau M."/>
            <person name="Goarant C."/>
        </authorList>
    </citation>
    <scope>NUCLEOTIDE SEQUENCE [LARGE SCALE GENOMIC DNA]</scope>
    <source>
        <strain evidence="10 12">FH1-B-B1</strain>
        <strain evidence="9 11">FH1-B-C1</strain>
    </source>
</reference>
<evidence type="ECO:0000313" key="12">
    <source>
        <dbReference type="Proteomes" id="UP000231990"/>
    </source>
</evidence>
<dbReference type="InterPro" id="IPR016163">
    <property type="entry name" value="Ald_DH_C"/>
</dbReference>
<organism evidence="10 12">
    <name type="scientific">Leptospira perolatii</name>
    <dbReference type="NCBI Taxonomy" id="2023191"/>
    <lineage>
        <taxon>Bacteria</taxon>
        <taxon>Pseudomonadati</taxon>
        <taxon>Spirochaetota</taxon>
        <taxon>Spirochaetia</taxon>
        <taxon>Leptospirales</taxon>
        <taxon>Leptospiraceae</taxon>
        <taxon>Leptospira</taxon>
    </lineage>
</organism>
<feature type="active site" evidence="6">
    <location>
        <position position="284"/>
    </location>
</feature>
<dbReference type="Proteomes" id="UP000231962">
    <property type="component" value="Unassembled WGS sequence"/>
</dbReference>
<dbReference type="InterPro" id="IPR029510">
    <property type="entry name" value="Ald_DH_CS_GLU"/>
</dbReference>
<dbReference type="PROSITE" id="PS00070">
    <property type="entry name" value="ALDEHYDE_DEHYDR_CYS"/>
    <property type="match status" value="1"/>
</dbReference>
<dbReference type="FunFam" id="3.40.309.10:FF:000005">
    <property type="entry name" value="1-pyrroline-5-carboxylate dehydrogenase 1"/>
    <property type="match status" value="1"/>
</dbReference>
<evidence type="ECO:0000256" key="1">
    <source>
        <dbReference type="ARBA" id="ARBA00004786"/>
    </source>
</evidence>
<evidence type="ECO:0000313" key="9">
    <source>
        <dbReference type="EMBL" id="PJZ68833.1"/>
    </source>
</evidence>
<evidence type="ECO:0000259" key="8">
    <source>
        <dbReference type="Pfam" id="PF00171"/>
    </source>
</evidence>
<dbReference type="PANTHER" id="PTHR42862">
    <property type="entry name" value="DELTA-1-PYRROLINE-5-CARBOXYLATE DEHYDROGENASE 1, ISOFORM A-RELATED"/>
    <property type="match status" value="1"/>
</dbReference>
<evidence type="ECO:0000256" key="3">
    <source>
        <dbReference type="ARBA" id="ARBA00023002"/>
    </source>
</evidence>
<protein>
    <recommendedName>
        <fullName evidence="2">L-glutamate gamma-semialdehyde dehydrogenase</fullName>
        <ecNumber evidence="2">1.2.1.88</ecNumber>
    </recommendedName>
</protein>
<comment type="caution">
    <text evidence="10">The sequence shown here is derived from an EMBL/GenBank/DDBJ whole genome shotgun (WGS) entry which is preliminary data.</text>
</comment>
<gene>
    <name evidence="9" type="ORF">CH360_14035</name>
    <name evidence="10" type="ORF">CH373_15575</name>
</gene>
<dbReference type="AlphaFoldDB" id="A0A2M9ZJJ9"/>
<evidence type="ECO:0000256" key="4">
    <source>
        <dbReference type="ARBA" id="ARBA00023027"/>
    </source>
</evidence>
<dbReference type="Gene3D" id="3.40.309.10">
    <property type="entry name" value="Aldehyde Dehydrogenase, Chain A, domain 2"/>
    <property type="match status" value="1"/>
</dbReference>
<evidence type="ECO:0000256" key="5">
    <source>
        <dbReference type="ARBA" id="ARBA00048142"/>
    </source>
</evidence>
<keyword evidence="3 7" id="KW-0560">Oxidoreductase</keyword>
<name>A0A2M9ZJJ9_9LEPT</name>
<keyword evidence="4" id="KW-0520">NAD</keyword>
<dbReference type="InterPro" id="IPR050485">
    <property type="entry name" value="Proline_metab_enzyme"/>
</dbReference>
<dbReference type="GO" id="GO:0010133">
    <property type="term" value="P:L-proline catabolic process to L-glutamate"/>
    <property type="evidence" value="ECO:0007669"/>
    <property type="project" value="TreeGrafter"/>
</dbReference>
<dbReference type="EMBL" id="NPDY01000015">
    <property type="protein sequence ID" value="PJZ68833.1"/>
    <property type="molecule type" value="Genomic_DNA"/>
</dbReference>
<comment type="similarity">
    <text evidence="7">Belongs to the aldehyde dehydrogenase family.</text>
</comment>
<dbReference type="GO" id="GO:0004657">
    <property type="term" value="F:proline dehydrogenase activity"/>
    <property type="evidence" value="ECO:0007669"/>
    <property type="project" value="UniProtKB-ARBA"/>
</dbReference>
<dbReference type="GO" id="GO:0009898">
    <property type="term" value="C:cytoplasmic side of plasma membrane"/>
    <property type="evidence" value="ECO:0007669"/>
    <property type="project" value="TreeGrafter"/>
</dbReference>
<comment type="catalytic activity">
    <reaction evidence="5">
        <text>L-glutamate 5-semialdehyde + NAD(+) + H2O = L-glutamate + NADH + 2 H(+)</text>
        <dbReference type="Rhea" id="RHEA:30235"/>
        <dbReference type="ChEBI" id="CHEBI:15377"/>
        <dbReference type="ChEBI" id="CHEBI:15378"/>
        <dbReference type="ChEBI" id="CHEBI:29985"/>
        <dbReference type="ChEBI" id="CHEBI:57540"/>
        <dbReference type="ChEBI" id="CHEBI:57945"/>
        <dbReference type="ChEBI" id="CHEBI:58066"/>
        <dbReference type="EC" id="1.2.1.88"/>
    </reaction>
</comment>
<dbReference type="SUPFAM" id="SSF53720">
    <property type="entry name" value="ALDH-like"/>
    <property type="match status" value="1"/>
</dbReference>
<evidence type="ECO:0000256" key="7">
    <source>
        <dbReference type="RuleBase" id="RU003345"/>
    </source>
</evidence>
<comment type="pathway">
    <text evidence="1">Amino-acid degradation; L-proline degradation into L-glutamate; L-glutamate from L-proline: step 2/2.</text>
</comment>
<dbReference type="InterPro" id="IPR016162">
    <property type="entry name" value="Ald_DH_N"/>
</dbReference>
<dbReference type="Proteomes" id="UP000231990">
    <property type="component" value="Unassembled WGS sequence"/>
</dbReference>
<dbReference type="PANTHER" id="PTHR42862:SF1">
    <property type="entry name" value="DELTA-1-PYRROLINE-5-CARBOXYLATE DEHYDROGENASE 2, ISOFORM A-RELATED"/>
    <property type="match status" value="1"/>
</dbReference>
<dbReference type="EMBL" id="NPDZ01000012">
    <property type="protein sequence ID" value="PJZ72164.1"/>
    <property type="molecule type" value="Genomic_DNA"/>
</dbReference>
<dbReference type="Pfam" id="PF00171">
    <property type="entry name" value="Aldedh"/>
    <property type="match status" value="1"/>
</dbReference>
<evidence type="ECO:0000313" key="10">
    <source>
        <dbReference type="EMBL" id="PJZ72164.1"/>
    </source>
</evidence>
<dbReference type="InterPro" id="IPR016160">
    <property type="entry name" value="Ald_DH_CS_CYS"/>
</dbReference>
<dbReference type="InterPro" id="IPR016161">
    <property type="entry name" value="Ald_DH/histidinol_DH"/>
</dbReference>
<evidence type="ECO:0000256" key="2">
    <source>
        <dbReference type="ARBA" id="ARBA00012884"/>
    </source>
</evidence>
<sequence length="523" mass="57598">MLREAFENEPLIDFSKEEQRILILNSVQNLRKSFPIKVKPVVSGRSYSSGQSISVPNPAKLGEIVSSIEYADRDLTEKAVQACEAFSENWKLTSAKNRIEIIMKAADLLRKNKAELIALLILEVGKGAKDADAEVAEAIDFCTFYSKEMESLSGPRTRNFPGEDNSYIYRPRGTTAVIAPWNFPLAILCGMTVAPLLAGNTVIMKPAEQSSAIAFRLYNILIDAGVPSEVLHFLPGNGEVIGAYLVTHPKIHTINFTGSRAVGLGMLQSASQTNANFIKRVVAEMGGKNAIIVDEDADLDEAVIGALVSAFGFQGQKCSALSRLIVLEQCYKTFIERFSEGLKSWKIGMPEDPSVKIGPVIDRDARTRLEQVIEKNKSKIYSQQSIPQETADSGFYVSPTIFTEENTRSELGQVEYFGPIVTVFKAKSFDEALHKANEVDYALTGGVYTRNPNHIEKAKKFMQVGNLYINRQITGAIVDRQPFGGFKLSGVGAKAGGPDYLKQFLEPISITENTMRRGFVPEE</sequence>
<keyword evidence="11" id="KW-1185">Reference proteome</keyword>
<feature type="domain" description="Aldehyde dehydrogenase" evidence="8">
    <location>
        <begin position="50"/>
        <end position="506"/>
    </location>
</feature>